<feature type="active site" evidence="4">
    <location>
        <position position="260"/>
    </location>
</feature>
<dbReference type="EMBL" id="VDDC01000012">
    <property type="protein sequence ID" value="TNH39866.1"/>
    <property type="molecule type" value="Genomic_DNA"/>
</dbReference>
<feature type="active site" evidence="4">
    <location>
        <position position="137"/>
    </location>
</feature>
<protein>
    <recommendedName>
        <fullName evidence="2">protein-glutamate methylesterase</fullName>
        <ecNumber evidence="2">3.1.1.61</ecNumber>
    </recommendedName>
</protein>
<dbReference type="InterPro" id="IPR035909">
    <property type="entry name" value="CheB_C"/>
</dbReference>
<reference evidence="6 7" key="1">
    <citation type="submission" date="2019-06" db="EMBL/GenBank/DDBJ databases">
        <authorList>
            <person name="Li J."/>
        </authorList>
    </citation>
    <scope>NUCLEOTIDE SEQUENCE [LARGE SCALE GENOMIC DNA]</scope>
    <source>
        <strain evidence="6 7">CGMCC 1.8012</strain>
    </source>
</reference>
<dbReference type="EC" id="3.1.1.61" evidence="2"/>
<name>A0A5C4R781_9RHOB</name>
<dbReference type="AlphaFoldDB" id="A0A5C4R781"/>
<dbReference type="GO" id="GO:0006935">
    <property type="term" value="P:chemotaxis"/>
    <property type="evidence" value="ECO:0007669"/>
    <property type="project" value="UniProtKB-UniRule"/>
</dbReference>
<dbReference type="PROSITE" id="PS50122">
    <property type="entry name" value="CHEB"/>
    <property type="match status" value="1"/>
</dbReference>
<evidence type="ECO:0000259" key="5">
    <source>
        <dbReference type="PROSITE" id="PS50122"/>
    </source>
</evidence>
<dbReference type="InterPro" id="IPR000673">
    <property type="entry name" value="Sig_transdc_resp-reg_Me-estase"/>
</dbReference>
<gene>
    <name evidence="6" type="ORF">FHD67_07715</name>
</gene>
<evidence type="ECO:0000256" key="1">
    <source>
        <dbReference type="ARBA" id="ARBA00022801"/>
    </source>
</evidence>
<dbReference type="Pfam" id="PF01339">
    <property type="entry name" value="CheB_methylest"/>
    <property type="match status" value="1"/>
</dbReference>
<dbReference type="PANTHER" id="PTHR42872">
    <property type="entry name" value="PROTEIN-GLUTAMATE METHYLESTERASE/PROTEIN-GLUTAMINE GLUTAMINASE"/>
    <property type="match status" value="1"/>
</dbReference>
<evidence type="ECO:0000313" key="6">
    <source>
        <dbReference type="EMBL" id="TNH39866.1"/>
    </source>
</evidence>
<dbReference type="CDD" id="cd16432">
    <property type="entry name" value="CheB_Rec"/>
    <property type="match status" value="1"/>
</dbReference>
<dbReference type="SUPFAM" id="SSF52738">
    <property type="entry name" value="Methylesterase CheB, C-terminal domain"/>
    <property type="match status" value="1"/>
</dbReference>
<dbReference type="GO" id="GO:0008984">
    <property type="term" value="F:protein-glutamate methylesterase activity"/>
    <property type="evidence" value="ECO:0007669"/>
    <property type="project" value="UniProtKB-EC"/>
</dbReference>
<dbReference type="GO" id="GO:0005737">
    <property type="term" value="C:cytoplasm"/>
    <property type="evidence" value="ECO:0007669"/>
    <property type="project" value="InterPro"/>
</dbReference>
<organism evidence="6 7">
    <name type="scientific">Paracoccus haeundaensis</name>
    <dbReference type="NCBI Taxonomy" id="225362"/>
    <lineage>
        <taxon>Bacteria</taxon>
        <taxon>Pseudomonadati</taxon>
        <taxon>Pseudomonadota</taxon>
        <taxon>Alphaproteobacteria</taxon>
        <taxon>Rhodobacterales</taxon>
        <taxon>Paracoccaceae</taxon>
        <taxon>Paracoccus</taxon>
    </lineage>
</organism>
<keyword evidence="7" id="KW-1185">Reference proteome</keyword>
<dbReference type="Proteomes" id="UP000304880">
    <property type="component" value="Unassembled WGS sequence"/>
</dbReference>
<dbReference type="Gene3D" id="3.40.50.180">
    <property type="entry name" value="Methylesterase CheB, C-terminal domain"/>
    <property type="match status" value="1"/>
</dbReference>
<dbReference type="PANTHER" id="PTHR42872:SF6">
    <property type="entry name" value="PROTEIN-GLUTAMATE METHYLESTERASE_PROTEIN-GLUTAMINE GLUTAMINASE"/>
    <property type="match status" value="1"/>
</dbReference>
<proteinExistence type="predicted"/>
<evidence type="ECO:0000256" key="3">
    <source>
        <dbReference type="ARBA" id="ARBA00048267"/>
    </source>
</evidence>
<keyword evidence="4" id="KW-0145">Chemotaxis</keyword>
<dbReference type="RefSeq" id="WP_139598359.1">
    <property type="nucleotide sequence ID" value="NZ_VDDC01000012.1"/>
</dbReference>
<evidence type="ECO:0000256" key="2">
    <source>
        <dbReference type="ARBA" id="ARBA00039140"/>
    </source>
</evidence>
<evidence type="ECO:0000313" key="7">
    <source>
        <dbReference type="Proteomes" id="UP000304880"/>
    </source>
</evidence>
<dbReference type="GO" id="GO:0000156">
    <property type="term" value="F:phosphorelay response regulator activity"/>
    <property type="evidence" value="ECO:0007669"/>
    <property type="project" value="InterPro"/>
</dbReference>
<sequence>MSNPVLLIVDPNPARLTALLRRCEEQGGVTVLGATTPGEAYVLIELHLPRRVAVAAEFAESIEFDALADILTMIDAGVVIYGQMRVPASGYPVMSSPEQMLSRLFGGLQPARAAPIRAADPVPPTDAAAGLILLGASTGGITALEAVLAGFRADCPPTMIVQHIRPGFAEGLIRRLDQLLAPQVVAAQDNMPLRRGVVYLAAAPDRHLGVTLRGGPRARLSATPPVSGHRPSVDVLFSDGAAIADRLDIRAALLTGMGADGAQGLCALRRAGAHTIAQDRATSVVWGMPRVAVELGGAVDVLPLTRIGQTLLTREPARLRRLS</sequence>
<accession>A0A5C4R781</accession>
<comment type="catalytic activity">
    <reaction evidence="3">
        <text>[protein]-L-glutamate 5-O-methyl ester + H2O = L-glutamyl-[protein] + methanol + H(+)</text>
        <dbReference type="Rhea" id="RHEA:23236"/>
        <dbReference type="Rhea" id="RHEA-COMP:10208"/>
        <dbReference type="Rhea" id="RHEA-COMP:10311"/>
        <dbReference type="ChEBI" id="CHEBI:15377"/>
        <dbReference type="ChEBI" id="CHEBI:15378"/>
        <dbReference type="ChEBI" id="CHEBI:17790"/>
        <dbReference type="ChEBI" id="CHEBI:29973"/>
        <dbReference type="ChEBI" id="CHEBI:82795"/>
        <dbReference type="EC" id="3.1.1.61"/>
    </reaction>
</comment>
<feature type="domain" description="CheB-type methylesterase" evidence="5">
    <location>
        <begin position="121"/>
        <end position="318"/>
    </location>
</feature>
<feature type="active site" evidence="4">
    <location>
        <position position="163"/>
    </location>
</feature>
<keyword evidence="1 4" id="KW-0378">Hydrolase</keyword>
<comment type="caution">
    <text evidence="6">The sequence shown here is derived from an EMBL/GenBank/DDBJ whole genome shotgun (WGS) entry which is preliminary data.</text>
</comment>
<evidence type="ECO:0000256" key="4">
    <source>
        <dbReference type="PROSITE-ProRule" id="PRU00050"/>
    </source>
</evidence>